<dbReference type="SMART" id="SM00768">
    <property type="entry name" value="X8"/>
    <property type="match status" value="1"/>
</dbReference>
<keyword evidence="11" id="KW-1185">Reference proteome</keyword>
<comment type="caution">
    <text evidence="10">The sequence shown here is derived from an EMBL/GenBank/DDBJ whole genome shotgun (WGS) entry which is preliminary data.</text>
</comment>
<evidence type="ECO:0000313" key="11">
    <source>
        <dbReference type="Proteomes" id="UP001152561"/>
    </source>
</evidence>
<dbReference type="AlphaFoldDB" id="A0A9Q1L3L7"/>
<dbReference type="Pfam" id="PF07983">
    <property type="entry name" value="X8"/>
    <property type="match status" value="1"/>
</dbReference>
<dbReference type="Gene3D" id="3.20.20.80">
    <property type="entry name" value="Glycosidases"/>
    <property type="match status" value="1"/>
</dbReference>
<feature type="region of interest" description="Disordered" evidence="7">
    <location>
        <begin position="459"/>
        <end position="488"/>
    </location>
</feature>
<feature type="compositionally biased region" description="Low complexity" evidence="7">
    <location>
        <begin position="465"/>
        <end position="488"/>
    </location>
</feature>
<accession>A0A9Q1L3L7</accession>
<evidence type="ECO:0000313" key="10">
    <source>
        <dbReference type="EMBL" id="KAJ8528567.1"/>
    </source>
</evidence>
<evidence type="ECO:0000256" key="4">
    <source>
        <dbReference type="ARBA" id="ARBA00023157"/>
    </source>
</evidence>
<evidence type="ECO:0000256" key="6">
    <source>
        <dbReference type="RuleBase" id="RU004335"/>
    </source>
</evidence>
<dbReference type="InterPro" id="IPR044965">
    <property type="entry name" value="Glyco_hydro_17_plant"/>
</dbReference>
<feature type="chain" id="PRO_5040417401" description="X8 domain-containing protein" evidence="8">
    <location>
        <begin position="24"/>
        <end position="515"/>
    </location>
</feature>
<evidence type="ECO:0000256" key="5">
    <source>
        <dbReference type="ARBA" id="ARBA00023295"/>
    </source>
</evidence>
<feature type="signal peptide" evidence="8">
    <location>
        <begin position="1"/>
        <end position="23"/>
    </location>
</feature>
<dbReference type="GO" id="GO:0005975">
    <property type="term" value="P:carbohydrate metabolic process"/>
    <property type="evidence" value="ECO:0007669"/>
    <property type="project" value="InterPro"/>
</dbReference>
<evidence type="ECO:0000256" key="1">
    <source>
        <dbReference type="ARBA" id="ARBA00008773"/>
    </source>
</evidence>
<dbReference type="Proteomes" id="UP001152561">
    <property type="component" value="Unassembled WGS sequence"/>
</dbReference>
<name>A0A9Q1L3L7_9SOLA</name>
<dbReference type="PANTHER" id="PTHR32227">
    <property type="entry name" value="GLUCAN ENDO-1,3-BETA-GLUCOSIDASE BG1-RELATED-RELATED"/>
    <property type="match status" value="1"/>
</dbReference>
<proteinExistence type="inferred from homology"/>
<organism evidence="10 11">
    <name type="scientific">Anisodus acutangulus</name>
    <dbReference type="NCBI Taxonomy" id="402998"/>
    <lineage>
        <taxon>Eukaryota</taxon>
        <taxon>Viridiplantae</taxon>
        <taxon>Streptophyta</taxon>
        <taxon>Embryophyta</taxon>
        <taxon>Tracheophyta</taxon>
        <taxon>Spermatophyta</taxon>
        <taxon>Magnoliopsida</taxon>
        <taxon>eudicotyledons</taxon>
        <taxon>Gunneridae</taxon>
        <taxon>Pentapetalae</taxon>
        <taxon>asterids</taxon>
        <taxon>lamiids</taxon>
        <taxon>Solanales</taxon>
        <taxon>Solanaceae</taxon>
        <taxon>Solanoideae</taxon>
        <taxon>Hyoscyameae</taxon>
        <taxon>Anisodus</taxon>
    </lineage>
</organism>
<evidence type="ECO:0000256" key="8">
    <source>
        <dbReference type="SAM" id="SignalP"/>
    </source>
</evidence>
<dbReference type="InterPro" id="IPR012946">
    <property type="entry name" value="X8"/>
</dbReference>
<dbReference type="GO" id="GO:0004553">
    <property type="term" value="F:hydrolase activity, hydrolyzing O-glycosyl compounds"/>
    <property type="evidence" value="ECO:0007669"/>
    <property type="project" value="InterPro"/>
</dbReference>
<keyword evidence="5" id="KW-0326">Glycosidase</keyword>
<keyword evidence="4" id="KW-1015">Disulfide bond</keyword>
<evidence type="ECO:0000259" key="9">
    <source>
        <dbReference type="SMART" id="SM00768"/>
    </source>
</evidence>
<comment type="similarity">
    <text evidence="1 6">Belongs to the glycosyl hydrolase 17 family.</text>
</comment>
<evidence type="ECO:0000256" key="2">
    <source>
        <dbReference type="ARBA" id="ARBA00022729"/>
    </source>
</evidence>
<dbReference type="EMBL" id="JAJAGQ010000023">
    <property type="protein sequence ID" value="KAJ8528567.1"/>
    <property type="molecule type" value="Genomic_DNA"/>
</dbReference>
<dbReference type="InterPro" id="IPR017853">
    <property type="entry name" value="GH"/>
</dbReference>
<dbReference type="Pfam" id="PF00332">
    <property type="entry name" value="Glyco_hydro_17"/>
    <property type="match status" value="1"/>
</dbReference>
<evidence type="ECO:0000256" key="7">
    <source>
        <dbReference type="SAM" id="MobiDB-lite"/>
    </source>
</evidence>
<protein>
    <recommendedName>
        <fullName evidence="9">X8 domain-containing protein</fullName>
    </recommendedName>
</protein>
<dbReference type="OrthoDB" id="77201at2759"/>
<dbReference type="InterPro" id="IPR000490">
    <property type="entry name" value="Glyco_hydro_17"/>
</dbReference>
<dbReference type="Gene3D" id="1.20.58.1040">
    <property type="match status" value="1"/>
</dbReference>
<reference evidence="11" key="1">
    <citation type="journal article" date="2023" name="Proc. Natl. Acad. Sci. U.S.A.">
        <title>Genomic and structural basis for evolution of tropane alkaloid biosynthesis.</title>
        <authorList>
            <person name="Wanga Y.-J."/>
            <person name="Taina T."/>
            <person name="Yua J.-Y."/>
            <person name="Lia J."/>
            <person name="Xua B."/>
            <person name="Chenc J."/>
            <person name="D'Auriad J.C."/>
            <person name="Huanga J.-P."/>
            <person name="Huanga S.-X."/>
        </authorList>
    </citation>
    <scope>NUCLEOTIDE SEQUENCE [LARGE SCALE GENOMIC DNA]</scope>
    <source>
        <strain evidence="11">cv. KIB-2019</strain>
    </source>
</reference>
<keyword evidence="2 8" id="KW-0732">Signal</keyword>
<feature type="domain" description="X8" evidence="9">
    <location>
        <begin position="367"/>
        <end position="447"/>
    </location>
</feature>
<keyword evidence="3" id="KW-0378">Hydrolase</keyword>
<dbReference type="SUPFAM" id="SSF51445">
    <property type="entry name" value="(Trans)glycosidases"/>
    <property type="match status" value="1"/>
</dbReference>
<evidence type="ECO:0000256" key="3">
    <source>
        <dbReference type="ARBA" id="ARBA00022801"/>
    </source>
</evidence>
<sequence>MNKLLINIFLITFLVFLGHNVEGLGVNWGDITSHKLPPKDVVKMLQENGIKKVKLFNNDDTILNALAGTGIEVMIGISNQLLKDLVNPDIAKKWVKENVTRYEPKSPKGVNITLIGVGNEPFLRDYKDTLTNVTGPALENVQNALNDAGLGDTTKATVPLNADVYLSPSWNPVPSAGFFRADIVDPLNYILKVLNKNNAPFMVNIYPFLSLFYGNGAFPFNYAFFDGVSNPLKDKDGVEYTNCFDANLDTCAAALAGAGYSNMTIIVGEMGWPTDGNPCANVTLAEKFYKGFISYLAKGKGSPRRPGYIEAYIFALFDEDRKSTLPGNFETHWGLYYDDGKPKFPLDLNGNNKSLVPVPNVEALSKKWCGVKPDVKNFTDLISYACDRADCTPLTNGSSCEILSDAAKASYAVNAYFQNQQQKDDSCDFEGKATVTTKDPSQGTCNFTIGFKTLTPLTPSPSPLPSSDHSSSSDAKAPSSSSASPSSPKSLAFASVVVFSIVPLLIISDSSFYTL</sequence>
<gene>
    <name evidence="10" type="ORF">K7X08_037238</name>
</gene>